<organism evidence="1 2">
    <name type="scientific">Rurimicrobium arvi</name>
    <dbReference type="NCBI Taxonomy" id="2049916"/>
    <lineage>
        <taxon>Bacteria</taxon>
        <taxon>Pseudomonadati</taxon>
        <taxon>Bacteroidota</taxon>
        <taxon>Chitinophagia</taxon>
        <taxon>Chitinophagales</taxon>
        <taxon>Chitinophagaceae</taxon>
        <taxon>Rurimicrobium</taxon>
    </lineage>
</organism>
<evidence type="ECO:0000313" key="1">
    <source>
        <dbReference type="EMBL" id="GAA4455032.1"/>
    </source>
</evidence>
<evidence type="ECO:0000313" key="2">
    <source>
        <dbReference type="Proteomes" id="UP001501410"/>
    </source>
</evidence>
<keyword evidence="2" id="KW-1185">Reference proteome</keyword>
<evidence type="ECO:0008006" key="3">
    <source>
        <dbReference type="Google" id="ProtNLM"/>
    </source>
</evidence>
<dbReference type="Proteomes" id="UP001501410">
    <property type="component" value="Unassembled WGS sequence"/>
</dbReference>
<accession>A0ABP8MUG2</accession>
<gene>
    <name evidence="1" type="ORF">GCM10023092_18010</name>
</gene>
<name>A0ABP8MUG2_9BACT</name>
<reference evidence="2" key="1">
    <citation type="journal article" date="2019" name="Int. J. Syst. Evol. Microbiol.">
        <title>The Global Catalogue of Microorganisms (GCM) 10K type strain sequencing project: providing services to taxonomists for standard genome sequencing and annotation.</title>
        <authorList>
            <consortium name="The Broad Institute Genomics Platform"/>
            <consortium name="The Broad Institute Genome Sequencing Center for Infectious Disease"/>
            <person name="Wu L."/>
            <person name="Ma J."/>
        </authorList>
    </citation>
    <scope>NUCLEOTIDE SEQUENCE [LARGE SCALE GENOMIC DNA]</scope>
    <source>
        <strain evidence="2">JCM 31921</strain>
    </source>
</reference>
<protein>
    <recommendedName>
        <fullName evidence="3">Lipoprotein</fullName>
    </recommendedName>
</protein>
<dbReference type="RefSeq" id="WP_344825670.1">
    <property type="nucleotide sequence ID" value="NZ_BAABEZ010000022.1"/>
</dbReference>
<proteinExistence type="predicted"/>
<comment type="caution">
    <text evidence="1">The sequence shown here is derived from an EMBL/GenBank/DDBJ whole genome shotgun (WGS) entry which is preliminary data.</text>
</comment>
<dbReference type="EMBL" id="BAABEZ010000022">
    <property type="protein sequence ID" value="GAA4455032.1"/>
    <property type="molecule type" value="Genomic_DNA"/>
</dbReference>
<sequence>MTKLLRTFLMPVGILLTAGTLLLSACAPKKEQWSNIPEITFTGLSADSIKAPSTDQILLSFTFKDGDGNLGVPVTSGNKDVYLIDSRDEQYNLSFFFPQDITQYVTAGSAISGSCNLYIPAAGLELRPDHPLRDTVVYEYYIMDAAGNQSNHLKTPPIYLQAP</sequence>
<dbReference type="PROSITE" id="PS51257">
    <property type="entry name" value="PROKAR_LIPOPROTEIN"/>
    <property type="match status" value="1"/>
</dbReference>